<dbReference type="EMBL" id="UYRT01080096">
    <property type="protein sequence ID" value="VDN22021.1"/>
    <property type="molecule type" value="Genomic_DNA"/>
</dbReference>
<name>A0A183DX62_9BILA</name>
<dbReference type="AlphaFoldDB" id="A0A183DX62"/>
<organism evidence="3">
    <name type="scientific">Gongylonema pulchrum</name>
    <dbReference type="NCBI Taxonomy" id="637853"/>
    <lineage>
        <taxon>Eukaryota</taxon>
        <taxon>Metazoa</taxon>
        <taxon>Ecdysozoa</taxon>
        <taxon>Nematoda</taxon>
        <taxon>Chromadorea</taxon>
        <taxon>Rhabditida</taxon>
        <taxon>Spirurina</taxon>
        <taxon>Spiruromorpha</taxon>
        <taxon>Spiruroidea</taxon>
        <taxon>Gongylonematidae</taxon>
        <taxon>Gongylonema</taxon>
    </lineage>
</organism>
<protein>
    <submittedName>
        <fullName evidence="1 3">Uncharacterized protein</fullName>
    </submittedName>
</protein>
<accession>A0A183DX62</accession>
<dbReference type="Proteomes" id="UP000271098">
    <property type="component" value="Unassembled WGS sequence"/>
</dbReference>
<evidence type="ECO:0000313" key="2">
    <source>
        <dbReference type="Proteomes" id="UP000271098"/>
    </source>
</evidence>
<gene>
    <name evidence="1" type="ORF">GPUH_LOCUS13304</name>
</gene>
<evidence type="ECO:0000313" key="3">
    <source>
        <dbReference type="WBParaSite" id="GPUH_0001331801-mRNA-1"/>
    </source>
</evidence>
<reference evidence="1 2" key="2">
    <citation type="submission" date="2018-11" db="EMBL/GenBank/DDBJ databases">
        <authorList>
            <consortium name="Pathogen Informatics"/>
        </authorList>
    </citation>
    <scope>NUCLEOTIDE SEQUENCE [LARGE SCALE GENOMIC DNA]</scope>
</reference>
<proteinExistence type="predicted"/>
<evidence type="ECO:0000313" key="1">
    <source>
        <dbReference type="EMBL" id="VDN22021.1"/>
    </source>
</evidence>
<sequence length="74" mass="8449">MFVGEASKDKRVIAGRLEHVSSRCGTTDSHLMKQSLLKKRNRFRISEELRNVANSTDPVTVMAKIRSMKNSFRP</sequence>
<dbReference type="OrthoDB" id="515692at2759"/>
<reference evidence="3" key="1">
    <citation type="submission" date="2016-06" db="UniProtKB">
        <authorList>
            <consortium name="WormBaseParasite"/>
        </authorList>
    </citation>
    <scope>IDENTIFICATION</scope>
</reference>
<dbReference type="WBParaSite" id="GPUH_0001331801-mRNA-1">
    <property type="protein sequence ID" value="GPUH_0001331801-mRNA-1"/>
    <property type="gene ID" value="GPUH_0001331801"/>
</dbReference>
<keyword evidence="2" id="KW-1185">Reference proteome</keyword>